<evidence type="ECO:0000259" key="1">
    <source>
        <dbReference type="Pfam" id="PF13452"/>
    </source>
</evidence>
<dbReference type="AlphaFoldDB" id="A0AAV3UCH0"/>
<dbReference type="InterPro" id="IPR050965">
    <property type="entry name" value="UPF0336/Enoyl-CoA_hydratase"/>
</dbReference>
<dbReference type="SUPFAM" id="SSF54637">
    <property type="entry name" value="Thioesterase/thiol ester dehydrase-isomerase"/>
    <property type="match status" value="1"/>
</dbReference>
<sequence>MTDVPAEGETKSYSRTFTNEDVAQFADLSGDRGSHHEASDNPMVHGLLTATLPTKIGGDMDYIARSMSFEFHRPVYVGEEITCESTVESFESRETRHEMVASFVCRNEEGEVVLDGQTEGVIFR</sequence>
<dbReference type="PANTHER" id="PTHR43437:SF3">
    <property type="entry name" value="HYDROXYACYL-THIOESTER DEHYDRATASE TYPE 2, MITOCHONDRIAL"/>
    <property type="match status" value="1"/>
</dbReference>
<protein>
    <submittedName>
        <fullName evidence="2">MaoC/PaaZ C-terminal domain-containing protein</fullName>
    </submittedName>
</protein>
<accession>A0AAV3UCH0</accession>
<dbReference type="Pfam" id="PF13452">
    <property type="entry name" value="FAS1_DH_region"/>
    <property type="match status" value="1"/>
</dbReference>
<dbReference type="GeneID" id="68611400"/>
<keyword evidence="3" id="KW-1185">Reference proteome</keyword>
<gene>
    <name evidence="2" type="ORF">GCM10025751_08500</name>
</gene>
<proteinExistence type="predicted"/>
<dbReference type="GO" id="GO:0019171">
    <property type="term" value="F:(3R)-hydroxyacyl-[acyl-carrier-protein] dehydratase activity"/>
    <property type="evidence" value="ECO:0007669"/>
    <property type="project" value="TreeGrafter"/>
</dbReference>
<feature type="domain" description="FAS1-like dehydratase" evidence="1">
    <location>
        <begin position="54"/>
        <end position="114"/>
    </location>
</feature>
<reference evidence="2 3" key="1">
    <citation type="journal article" date="2019" name="Int. J. Syst. Evol. Microbiol.">
        <title>The Global Catalogue of Microorganisms (GCM) 10K type strain sequencing project: providing services to taxonomists for standard genome sequencing and annotation.</title>
        <authorList>
            <consortium name="The Broad Institute Genomics Platform"/>
            <consortium name="The Broad Institute Genome Sequencing Center for Infectious Disease"/>
            <person name="Wu L."/>
            <person name="Ma J."/>
        </authorList>
    </citation>
    <scope>NUCLEOTIDE SEQUENCE [LARGE SCALE GENOMIC DNA]</scope>
    <source>
        <strain evidence="2 3">JCM 17504</strain>
    </source>
</reference>
<dbReference type="PANTHER" id="PTHR43437">
    <property type="entry name" value="HYDROXYACYL-THIOESTER DEHYDRATASE TYPE 2, MITOCHONDRIAL-RELATED"/>
    <property type="match status" value="1"/>
</dbReference>
<dbReference type="EMBL" id="BAABKX010000001">
    <property type="protein sequence ID" value="GAA5043577.1"/>
    <property type="molecule type" value="Genomic_DNA"/>
</dbReference>
<dbReference type="InterPro" id="IPR039569">
    <property type="entry name" value="FAS1-like_DH_region"/>
</dbReference>
<evidence type="ECO:0000313" key="3">
    <source>
        <dbReference type="Proteomes" id="UP001501729"/>
    </source>
</evidence>
<dbReference type="GO" id="GO:0006633">
    <property type="term" value="P:fatty acid biosynthetic process"/>
    <property type="evidence" value="ECO:0007669"/>
    <property type="project" value="TreeGrafter"/>
</dbReference>
<dbReference type="RefSeq" id="WP_227775636.1">
    <property type="nucleotide sequence ID" value="NZ_BAABKX010000001.1"/>
</dbReference>
<comment type="caution">
    <text evidence="2">The sequence shown here is derived from an EMBL/GenBank/DDBJ whole genome shotgun (WGS) entry which is preliminary data.</text>
</comment>
<dbReference type="InterPro" id="IPR029069">
    <property type="entry name" value="HotDog_dom_sf"/>
</dbReference>
<dbReference type="Gene3D" id="3.10.129.10">
    <property type="entry name" value="Hotdog Thioesterase"/>
    <property type="match status" value="1"/>
</dbReference>
<organism evidence="2 3">
    <name type="scientific">Haladaptatus pallidirubidus</name>
    <dbReference type="NCBI Taxonomy" id="1008152"/>
    <lineage>
        <taxon>Archaea</taxon>
        <taxon>Methanobacteriati</taxon>
        <taxon>Methanobacteriota</taxon>
        <taxon>Stenosarchaea group</taxon>
        <taxon>Halobacteria</taxon>
        <taxon>Halobacteriales</taxon>
        <taxon>Haladaptataceae</taxon>
        <taxon>Haladaptatus</taxon>
    </lineage>
</organism>
<dbReference type="Proteomes" id="UP001501729">
    <property type="component" value="Unassembled WGS sequence"/>
</dbReference>
<name>A0AAV3UCH0_9EURY</name>
<evidence type="ECO:0000313" key="2">
    <source>
        <dbReference type="EMBL" id="GAA5043577.1"/>
    </source>
</evidence>